<organism evidence="1 2">
    <name type="scientific">Trametes cubensis</name>
    <dbReference type="NCBI Taxonomy" id="1111947"/>
    <lineage>
        <taxon>Eukaryota</taxon>
        <taxon>Fungi</taxon>
        <taxon>Dikarya</taxon>
        <taxon>Basidiomycota</taxon>
        <taxon>Agaricomycotina</taxon>
        <taxon>Agaricomycetes</taxon>
        <taxon>Polyporales</taxon>
        <taxon>Polyporaceae</taxon>
        <taxon>Trametes</taxon>
    </lineage>
</organism>
<name>A0AAD7X5R2_9APHY</name>
<comment type="caution">
    <text evidence="1">The sequence shown here is derived from an EMBL/GenBank/DDBJ whole genome shotgun (WGS) entry which is preliminary data.</text>
</comment>
<sequence length="255" mass="28561">MSLSQITSTLPTTTYPHPPHMSIANTYDNGVPAFVRVEDTNYPRIPRRQVPHDIIARLGLNGSDVTYKPSPRAFFVTPWETDGRISTCSLVILHSTGDEHAMFPGMCILFEPCDIRQFGGAYHYLIPGWRLNDKDPGVFHACDFWIPARRVHLSSNLALRVAEARHVTIACEVVMSNYENDLINATVPVKVELNGHMVPIDIDAILGEDYGIQSMLYPEEEDMLKTAEGKKVGTRMQRLVRHSGVPYIVSKLCGL</sequence>
<protein>
    <submittedName>
        <fullName evidence="1">Uncharacterized protein</fullName>
    </submittedName>
</protein>
<reference evidence="1" key="1">
    <citation type="submission" date="2022-11" db="EMBL/GenBank/DDBJ databases">
        <title>Genome Sequence of Cubamyces cubensis.</title>
        <authorList>
            <person name="Buettner E."/>
        </authorList>
    </citation>
    <scope>NUCLEOTIDE SEQUENCE</scope>
    <source>
        <strain evidence="1">MPL-01</strain>
    </source>
</reference>
<keyword evidence="2" id="KW-1185">Reference proteome</keyword>
<dbReference type="EMBL" id="JAPEVG010000558">
    <property type="protein sequence ID" value="KAJ8457463.1"/>
    <property type="molecule type" value="Genomic_DNA"/>
</dbReference>
<gene>
    <name evidence="1" type="ORF">ONZ51_g11513</name>
</gene>
<accession>A0AAD7X5R2</accession>
<evidence type="ECO:0000313" key="1">
    <source>
        <dbReference type="EMBL" id="KAJ8457463.1"/>
    </source>
</evidence>
<dbReference type="AlphaFoldDB" id="A0AAD7X5R2"/>
<dbReference type="Proteomes" id="UP001215151">
    <property type="component" value="Unassembled WGS sequence"/>
</dbReference>
<evidence type="ECO:0000313" key="2">
    <source>
        <dbReference type="Proteomes" id="UP001215151"/>
    </source>
</evidence>
<proteinExistence type="predicted"/>